<evidence type="ECO:0000313" key="3">
    <source>
        <dbReference type="EnsemblProtists" id="EKX49953"/>
    </source>
</evidence>
<organism evidence="2">
    <name type="scientific">Guillardia theta (strain CCMP2712)</name>
    <name type="common">Cryptophyte</name>
    <dbReference type="NCBI Taxonomy" id="905079"/>
    <lineage>
        <taxon>Eukaryota</taxon>
        <taxon>Cryptophyceae</taxon>
        <taxon>Pyrenomonadales</taxon>
        <taxon>Geminigeraceae</taxon>
        <taxon>Guillardia</taxon>
    </lineage>
</organism>
<name>L1JPG1_GUITC</name>
<dbReference type="KEGG" id="gtt:GUITHDRAFT_151341"/>
<feature type="non-terminal residue" evidence="2">
    <location>
        <position position="1"/>
    </location>
</feature>
<dbReference type="EMBL" id="JH992980">
    <property type="protein sequence ID" value="EKX49953.1"/>
    <property type="molecule type" value="Genomic_DNA"/>
</dbReference>
<evidence type="ECO:0000256" key="1">
    <source>
        <dbReference type="SAM" id="MobiDB-lite"/>
    </source>
</evidence>
<dbReference type="RefSeq" id="XP_005836933.1">
    <property type="nucleotide sequence ID" value="XM_005836876.1"/>
</dbReference>
<dbReference type="AlphaFoldDB" id="L1JPG1"/>
<dbReference type="HOGENOM" id="CLU_2299124_0_0_1"/>
<reference evidence="2 4" key="1">
    <citation type="journal article" date="2012" name="Nature">
        <title>Algal genomes reveal evolutionary mosaicism and the fate of nucleomorphs.</title>
        <authorList>
            <consortium name="DOE Joint Genome Institute"/>
            <person name="Curtis B.A."/>
            <person name="Tanifuji G."/>
            <person name="Burki F."/>
            <person name="Gruber A."/>
            <person name="Irimia M."/>
            <person name="Maruyama S."/>
            <person name="Arias M.C."/>
            <person name="Ball S.G."/>
            <person name="Gile G.H."/>
            <person name="Hirakawa Y."/>
            <person name="Hopkins J.F."/>
            <person name="Kuo A."/>
            <person name="Rensing S.A."/>
            <person name="Schmutz J."/>
            <person name="Symeonidi A."/>
            <person name="Elias M."/>
            <person name="Eveleigh R.J."/>
            <person name="Herman E.K."/>
            <person name="Klute M.J."/>
            <person name="Nakayama T."/>
            <person name="Obornik M."/>
            <person name="Reyes-Prieto A."/>
            <person name="Armbrust E.V."/>
            <person name="Aves S.J."/>
            <person name="Beiko R.G."/>
            <person name="Coutinho P."/>
            <person name="Dacks J.B."/>
            <person name="Durnford D.G."/>
            <person name="Fast N.M."/>
            <person name="Green B.R."/>
            <person name="Grisdale C.J."/>
            <person name="Hempel F."/>
            <person name="Henrissat B."/>
            <person name="Hoppner M.P."/>
            <person name="Ishida K."/>
            <person name="Kim E."/>
            <person name="Koreny L."/>
            <person name="Kroth P.G."/>
            <person name="Liu Y."/>
            <person name="Malik S.B."/>
            <person name="Maier U.G."/>
            <person name="McRose D."/>
            <person name="Mock T."/>
            <person name="Neilson J.A."/>
            <person name="Onodera N.T."/>
            <person name="Poole A.M."/>
            <person name="Pritham E.J."/>
            <person name="Richards T.A."/>
            <person name="Rocap G."/>
            <person name="Roy S.W."/>
            <person name="Sarai C."/>
            <person name="Schaack S."/>
            <person name="Shirato S."/>
            <person name="Slamovits C.H."/>
            <person name="Spencer D.F."/>
            <person name="Suzuki S."/>
            <person name="Worden A.Z."/>
            <person name="Zauner S."/>
            <person name="Barry K."/>
            <person name="Bell C."/>
            <person name="Bharti A.K."/>
            <person name="Crow J.A."/>
            <person name="Grimwood J."/>
            <person name="Kramer R."/>
            <person name="Lindquist E."/>
            <person name="Lucas S."/>
            <person name="Salamov A."/>
            <person name="McFadden G.I."/>
            <person name="Lane C.E."/>
            <person name="Keeling P.J."/>
            <person name="Gray M.W."/>
            <person name="Grigoriev I.V."/>
            <person name="Archibald J.M."/>
        </authorList>
    </citation>
    <scope>NUCLEOTIDE SEQUENCE</scope>
    <source>
        <strain evidence="2 4">CCMP2712</strain>
    </source>
</reference>
<feature type="region of interest" description="Disordered" evidence="1">
    <location>
        <begin position="1"/>
        <end position="89"/>
    </location>
</feature>
<dbReference type="Proteomes" id="UP000011087">
    <property type="component" value="Unassembled WGS sequence"/>
</dbReference>
<dbReference type="GeneID" id="17306636"/>
<dbReference type="PaxDb" id="55529-EKX49953"/>
<evidence type="ECO:0000313" key="4">
    <source>
        <dbReference type="Proteomes" id="UP000011087"/>
    </source>
</evidence>
<evidence type="ECO:0000313" key="2">
    <source>
        <dbReference type="EMBL" id="EKX49953.1"/>
    </source>
</evidence>
<accession>L1JPG1</accession>
<sequence>MSQALHSLAKGIRRGEEESYHEREERRRREEEDKYRRELRGESSDRAKRELHVLARRKSESRSGRREEHETARSARYHAPEIRDPSLSHGEISRIYGHFAR</sequence>
<dbReference type="EnsemblProtists" id="EKX49953">
    <property type="protein sequence ID" value="EKX49953"/>
    <property type="gene ID" value="GUITHDRAFT_151341"/>
</dbReference>
<proteinExistence type="predicted"/>
<reference evidence="3" key="3">
    <citation type="submission" date="2015-06" db="UniProtKB">
        <authorList>
            <consortium name="EnsemblProtists"/>
        </authorList>
    </citation>
    <scope>IDENTIFICATION</scope>
</reference>
<reference evidence="4" key="2">
    <citation type="submission" date="2012-11" db="EMBL/GenBank/DDBJ databases">
        <authorList>
            <person name="Kuo A."/>
            <person name="Curtis B.A."/>
            <person name="Tanifuji G."/>
            <person name="Burki F."/>
            <person name="Gruber A."/>
            <person name="Irimia M."/>
            <person name="Maruyama S."/>
            <person name="Arias M.C."/>
            <person name="Ball S.G."/>
            <person name="Gile G.H."/>
            <person name="Hirakawa Y."/>
            <person name="Hopkins J.F."/>
            <person name="Rensing S.A."/>
            <person name="Schmutz J."/>
            <person name="Symeonidi A."/>
            <person name="Elias M."/>
            <person name="Eveleigh R.J."/>
            <person name="Herman E.K."/>
            <person name="Klute M.J."/>
            <person name="Nakayama T."/>
            <person name="Obornik M."/>
            <person name="Reyes-Prieto A."/>
            <person name="Armbrust E.V."/>
            <person name="Aves S.J."/>
            <person name="Beiko R.G."/>
            <person name="Coutinho P."/>
            <person name="Dacks J.B."/>
            <person name="Durnford D.G."/>
            <person name="Fast N.M."/>
            <person name="Green B.R."/>
            <person name="Grisdale C."/>
            <person name="Hempe F."/>
            <person name="Henrissat B."/>
            <person name="Hoppner M.P."/>
            <person name="Ishida K.-I."/>
            <person name="Kim E."/>
            <person name="Koreny L."/>
            <person name="Kroth P.G."/>
            <person name="Liu Y."/>
            <person name="Malik S.-B."/>
            <person name="Maier U.G."/>
            <person name="McRose D."/>
            <person name="Mock T."/>
            <person name="Neilson J.A."/>
            <person name="Onodera N.T."/>
            <person name="Poole A.M."/>
            <person name="Pritham E.J."/>
            <person name="Richards T.A."/>
            <person name="Rocap G."/>
            <person name="Roy S.W."/>
            <person name="Sarai C."/>
            <person name="Schaack S."/>
            <person name="Shirato S."/>
            <person name="Slamovits C.H."/>
            <person name="Spencer D.F."/>
            <person name="Suzuki S."/>
            <person name="Worden A.Z."/>
            <person name="Zauner S."/>
            <person name="Barry K."/>
            <person name="Bell C."/>
            <person name="Bharti A.K."/>
            <person name="Crow J.A."/>
            <person name="Grimwood J."/>
            <person name="Kramer R."/>
            <person name="Lindquist E."/>
            <person name="Lucas S."/>
            <person name="Salamov A."/>
            <person name="McFadden G.I."/>
            <person name="Lane C.E."/>
            <person name="Keeling P.J."/>
            <person name="Gray M.W."/>
            <person name="Grigoriev I.V."/>
            <person name="Archibald J.M."/>
        </authorList>
    </citation>
    <scope>NUCLEOTIDE SEQUENCE</scope>
    <source>
        <strain evidence="4">CCMP2712</strain>
    </source>
</reference>
<feature type="compositionally biased region" description="Basic and acidic residues" evidence="1">
    <location>
        <begin position="13"/>
        <end position="86"/>
    </location>
</feature>
<keyword evidence="4" id="KW-1185">Reference proteome</keyword>
<protein>
    <submittedName>
        <fullName evidence="2 3">Uncharacterized protein</fullName>
    </submittedName>
</protein>
<gene>
    <name evidence="2" type="ORF">GUITHDRAFT_151341</name>
</gene>